<feature type="transmembrane region" description="Helical" evidence="5">
    <location>
        <begin position="30"/>
        <end position="49"/>
    </location>
</feature>
<feature type="domain" description="Sodium/calcium exchanger membrane region" evidence="6">
    <location>
        <begin position="5"/>
        <end position="140"/>
    </location>
</feature>
<feature type="transmembrane region" description="Helical" evidence="5">
    <location>
        <begin position="104"/>
        <end position="123"/>
    </location>
</feature>
<keyword evidence="4 5" id="KW-0472">Membrane</keyword>
<dbReference type="RefSeq" id="WP_121095056.1">
    <property type="nucleotide sequence ID" value="NZ_UIHC01000016.1"/>
</dbReference>
<dbReference type="OrthoDB" id="9794225at2"/>
<dbReference type="InterPro" id="IPR004481">
    <property type="entry name" value="K/Na/Ca-exchanger"/>
</dbReference>
<reference evidence="8" key="1">
    <citation type="submission" date="2018-08" db="EMBL/GenBank/DDBJ databases">
        <authorList>
            <person name="Rodrigo-Torres L."/>
            <person name="Arahal R. D."/>
            <person name="Lucena T."/>
        </authorList>
    </citation>
    <scope>NUCLEOTIDE SEQUENCE [LARGE SCALE GENOMIC DNA]</scope>
    <source>
        <strain evidence="8">CECT 7235</strain>
    </source>
</reference>
<dbReference type="PANTHER" id="PTHR10846">
    <property type="entry name" value="SODIUM/POTASSIUM/CALCIUM EXCHANGER"/>
    <property type="match status" value="1"/>
</dbReference>
<protein>
    <submittedName>
        <fullName evidence="7">Inner membrane protein YrbG</fullName>
    </submittedName>
</protein>
<feature type="transmembrane region" description="Helical" evidence="5">
    <location>
        <begin position="168"/>
        <end position="190"/>
    </location>
</feature>
<feature type="transmembrane region" description="Helical" evidence="5">
    <location>
        <begin position="6"/>
        <end position="23"/>
    </location>
</feature>
<evidence type="ECO:0000256" key="2">
    <source>
        <dbReference type="ARBA" id="ARBA00022692"/>
    </source>
</evidence>
<feature type="domain" description="Sodium/calcium exchanger membrane region" evidence="6">
    <location>
        <begin position="168"/>
        <end position="308"/>
    </location>
</feature>
<dbReference type="GO" id="GO:0006874">
    <property type="term" value="P:intracellular calcium ion homeostasis"/>
    <property type="evidence" value="ECO:0007669"/>
    <property type="project" value="TreeGrafter"/>
</dbReference>
<gene>
    <name evidence="7" type="primary">yrbG_1</name>
    <name evidence="7" type="ORF">ROE7235_01949</name>
</gene>
<keyword evidence="2 5" id="KW-0812">Transmembrane</keyword>
<dbReference type="GO" id="GO:0005262">
    <property type="term" value="F:calcium channel activity"/>
    <property type="evidence" value="ECO:0007669"/>
    <property type="project" value="TreeGrafter"/>
</dbReference>
<dbReference type="NCBIfam" id="TIGR00367">
    <property type="entry name" value="calcium/sodium antiporter"/>
    <property type="match status" value="1"/>
</dbReference>
<dbReference type="EMBL" id="UIHC01000016">
    <property type="protein sequence ID" value="SUZ32195.1"/>
    <property type="molecule type" value="Genomic_DNA"/>
</dbReference>
<proteinExistence type="predicted"/>
<feature type="transmembrane region" description="Helical" evidence="5">
    <location>
        <begin position="202"/>
        <end position="226"/>
    </location>
</feature>
<evidence type="ECO:0000313" key="7">
    <source>
        <dbReference type="EMBL" id="SUZ32195.1"/>
    </source>
</evidence>
<dbReference type="Gene3D" id="1.20.1420.30">
    <property type="entry name" value="NCX, central ion-binding region"/>
    <property type="match status" value="2"/>
</dbReference>
<dbReference type="InterPro" id="IPR004837">
    <property type="entry name" value="NaCa_Exmemb"/>
</dbReference>
<feature type="transmembrane region" description="Helical" evidence="5">
    <location>
        <begin position="233"/>
        <end position="255"/>
    </location>
</feature>
<keyword evidence="3 5" id="KW-1133">Transmembrane helix</keyword>
<dbReference type="InterPro" id="IPR044880">
    <property type="entry name" value="NCX_ion-bd_dom_sf"/>
</dbReference>
<evidence type="ECO:0000256" key="5">
    <source>
        <dbReference type="SAM" id="Phobius"/>
    </source>
</evidence>
<dbReference type="GO" id="GO:0005886">
    <property type="term" value="C:plasma membrane"/>
    <property type="evidence" value="ECO:0007669"/>
    <property type="project" value="TreeGrafter"/>
</dbReference>
<dbReference type="Proteomes" id="UP000272908">
    <property type="component" value="Unassembled WGS sequence"/>
</dbReference>
<evidence type="ECO:0000313" key="8">
    <source>
        <dbReference type="Proteomes" id="UP000272908"/>
    </source>
</evidence>
<feature type="transmembrane region" description="Helical" evidence="5">
    <location>
        <begin position="129"/>
        <end position="147"/>
    </location>
</feature>
<feature type="transmembrane region" description="Helical" evidence="5">
    <location>
        <begin position="291"/>
        <end position="309"/>
    </location>
</feature>
<dbReference type="PANTHER" id="PTHR10846:SF8">
    <property type="entry name" value="INNER MEMBRANE PROTEIN YRBG"/>
    <property type="match status" value="1"/>
</dbReference>
<dbReference type="Pfam" id="PF01699">
    <property type="entry name" value="Na_Ca_ex"/>
    <property type="match status" value="2"/>
</dbReference>
<sequence>MLLDLGMVLGGLVALLLAGDLLVRGAVNLALRLGIPAMLVGMTVVAFGTSAPELLVSVRAAIGDAGGLALGNVVGSNVANILLVLGAPALISAMAVGRDISRDYIIMIGASLLFIAVAFTGQIGTWQALVLLAAFTLFMIDSIRRGLKARVEPEELEGADPAIGWPKIVLFLVLGCIGLPLGANFLVTGATAIAQDLGVSDALIGLTLVAIGTSLPELAATVMAAIRREGGVALGNIVGSNLFNLLFIIGTAGLFGTMTFPPEMFRLDLWVMLGSSLVLAPFIWRAAPITRVWGLVLLLGYAGYMWVLVQSGA</sequence>
<evidence type="ECO:0000259" key="6">
    <source>
        <dbReference type="Pfam" id="PF01699"/>
    </source>
</evidence>
<keyword evidence="8" id="KW-1185">Reference proteome</keyword>
<dbReference type="GO" id="GO:0008273">
    <property type="term" value="F:calcium, potassium:sodium antiporter activity"/>
    <property type="evidence" value="ECO:0007669"/>
    <property type="project" value="TreeGrafter"/>
</dbReference>
<evidence type="ECO:0000256" key="4">
    <source>
        <dbReference type="ARBA" id="ARBA00023136"/>
    </source>
</evidence>
<evidence type="ECO:0000256" key="3">
    <source>
        <dbReference type="ARBA" id="ARBA00022989"/>
    </source>
</evidence>
<dbReference type="AlphaFoldDB" id="A0A3B0M893"/>
<comment type="subcellular location">
    <subcellularLocation>
        <location evidence="1">Membrane</location>
        <topology evidence="1">Multi-pass membrane protein</topology>
    </subcellularLocation>
</comment>
<feature type="transmembrane region" description="Helical" evidence="5">
    <location>
        <begin position="78"/>
        <end position="97"/>
    </location>
</feature>
<name>A0A3B0M893_9RHOB</name>
<evidence type="ECO:0000256" key="1">
    <source>
        <dbReference type="ARBA" id="ARBA00004141"/>
    </source>
</evidence>
<organism evidence="7 8">
    <name type="scientific">Roseinatronobacter ekhonensis</name>
    <dbReference type="NCBI Taxonomy" id="254356"/>
    <lineage>
        <taxon>Bacteria</taxon>
        <taxon>Pseudomonadati</taxon>
        <taxon>Pseudomonadota</taxon>
        <taxon>Alphaproteobacteria</taxon>
        <taxon>Rhodobacterales</taxon>
        <taxon>Paracoccaceae</taxon>
        <taxon>Roseinatronobacter</taxon>
    </lineage>
</organism>
<accession>A0A3B0M893</accession>
<feature type="transmembrane region" description="Helical" evidence="5">
    <location>
        <begin position="267"/>
        <end position="284"/>
    </location>
</feature>